<keyword evidence="2" id="KW-1185">Reference proteome</keyword>
<gene>
    <name evidence="1" type="ORF">TRIPP_85</name>
</gene>
<dbReference type="SUPFAM" id="SSF54786">
    <property type="entry name" value="YcfA/nrd intein domain"/>
    <property type="match status" value="1"/>
</dbReference>
<organism evidence="1 2">
    <name type="scientific">Paenibacillus phage Tripp</name>
    <dbReference type="NCBI Taxonomy" id="1718161"/>
    <lineage>
        <taxon>Viruses</taxon>
        <taxon>Duplodnaviria</taxon>
        <taxon>Heunggongvirae</taxon>
        <taxon>Uroviricota</taxon>
        <taxon>Caudoviricetes</taxon>
        <taxon>Halcyonevirus</taxon>
        <taxon>Halcyonevirus tripp</taxon>
    </lineage>
</organism>
<dbReference type="KEGG" id="vg:26637043"/>
<dbReference type="RefSeq" id="YP_009210605.1">
    <property type="nucleotide sequence ID" value="NC_028930.1"/>
</dbReference>
<dbReference type="EMBL" id="KT755656">
    <property type="protein sequence ID" value="ALH46458.1"/>
    <property type="molecule type" value="Genomic_DNA"/>
</dbReference>
<dbReference type="Proteomes" id="UP000204254">
    <property type="component" value="Segment"/>
</dbReference>
<proteinExistence type="predicted"/>
<protein>
    <submittedName>
        <fullName evidence="1">Uncharacterized protein</fullName>
    </submittedName>
</protein>
<sequence>MGKGSSKYTTGELIRLVLKSGAVHTKTVGSHWMFEHENLPGEKLPVPHAGKASQKGKQASIKVEKSVLDFIARAKRK</sequence>
<evidence type="ECO:0000313" key="2">
    <source>
        <dbReference type="Proteomes" id="UP000204254"/>
    </source>
</evidence>
<dbReference type="OrthoDB" id="22368at10239"/>
<accession>A0A0N9SJZ3</accession>
<dbReference type="InterPro" id="IPR038570">
    <property type="entry name" value="HicA_sf"/>
</dbReference>
<reference evidence="1 2" key="1">
    <citation type="journal article" date="2016" name="Genome Announc.">
        <title>Paenibacillus larvae Phage Tripp Genome Has 378-Base-Pair Terminal Repeats.</title>
        <authorList>
            <person name="Abraham J."/>
            <person name="Bousquet A.C."/>
            <person name="Bruff E."/>
            <person name="Carson N."/>
            <person name="Clark A."/>
            <person name="Connell A."/>
            <person name="Davis Z."/>
            <person name="Dums J."/>
            <person name="Everington C."/>
            <person name="Groth A."/>
            <person name="Hawes N."/>
            <person name="McArthur N."/>
            <person name="McKenney C."/>
            <person name="Oufkir A."/>
            <person name="Pearce B."/>
            <person name="Rampal S."/>
            <person name="Rozier H."/>
            <person name="Schaff J."/>
            <person name="Slehria T."/>
            <person name="Carson S."/>
            <person name="Miller E.S."/>
        </authorList>
    </citation>
    <scope>NUCLEOTIDE SEQUENCE [LARGE SCALE GENOMIC DNA]</scope>
</reference>
<dbReference type="Gene3D" id="3.30.920.30">
    <property type="entry name" value="Hypothetical protein"/>
    <property type="match status" value="1"/>
</dbReference>
<name>A0A0N9SJZ3_9CAUD</name>
<dbReference type="GeneID" id="26637043"/>
<evidence type="ECO:0000313" key="1">
    <source>
        <dbReference type="EMBL" id="ALH46458.1"/>
    </source>
</evidence>